<keyword evidence="1" id="KW-0732">Signal</keyword>
<accession>A0AB72U9W9</accession>
<dbReference type="KEGG" id="txi:TH3_04875"/>
<protein>
    <submittedName>
        <fullName evidence="2">Uncharacterized protein</fullName>
    </submittedName>
</protein>
<evidence type="ECO:0000313" key="2">
    <source>
        <dbReference type="EMBL" id="AJD51095.1"/>
    </source>
</evidence>
<reference evidence="2 3" key="1">
    <citation type="journal article" date="2012" name="J. Bacteriol.">
        <title>Genome sequence of Thalassospira xiamenensis type strain M-5.</title>
        <authorList>
            <person name="Lai Q."/>
            <person name="Shao Z."/>
        </authorList>
    </citation>
    <scope>NUCLEOTIDE SEQUENCE [LARGE SCALE GENOMIC DNA]</scope>
    <source>
        <strain evidence="2 3">M-5</strain>
    </source>
</reference>
<name>A0AB72U9W9_9PROT</name>
<proteinExistence type="predicted"/>
<organism evidence="2 3">
    <name type="scientific">Thalassospira xiamenensis M-5 = DSM 17429</name>
    <dbReference type="NCBI Taxonomy" id="1123366"/>
    <lineage>
        <taxon>Bacteria</taxon>
        <taxon>Pseudomonadati</taxon>
        <taxon>Pseudomonadota</taxon>
        <taxon>Alphaproteobacteria</taxon>
        <taxon>Rhodospirillales</taxon>
        <taxon>Thalassospiraceae</taxon>
        <taxon>Thalassospira</taxon>
    </lineage>
</organism>
<dbReference type="GeneID" id="31926657"/>
<gene>
    <name evidence="2" type="ORF">TH3_04875</name>
</gene>
<evidence type="ECO:0000313" key="3">
    <source>
        <dbReference type="Proteomes" id="UP000007127"/>
    </source>
</evidence>
<feature type="chain" id="PRO_5044492415" evidence="1">
    <location>
        <begin position="24"/>
        <end position="103"/>
    </location>
</feature>
<feature type="signal peptide" evidence="1">
    <location>
        <begin position="1"/>
        <end position="23"/>
    </location>
</feature>
<dbReference type="Proteomes" id="UP000007127">
    <property type="component" value="Chromosome"/>
</dbReference>
<dbReference type="EMBL" id="CP004388">
    <property type="protein sequence ID" value="AJD51095.1"/>
    <property type="molecule type" value="Genomic_DNA"/>
</dbReference>
<evidence type="ECO:0000256" key="1">
    <source>
        <dbReference type="SAM" id="SignalP"/>
    </source>
</evidence>
<dbReference type="AlphaFoldDB" id="A0AB72U9W9"/>
<dbReference type="RefSeq" id="WP_007092305.1">
    <property type="nucleotide sequence ID" value="NZ_CP004388.1"/>
</dbReference>
<sequence length="103" mass="10659">MWKTVSLIAVMTGGITLASPVTAQTVSPVCGDRTKVINSLSAKYSEEPVAVGVTANGGVIEVLKAPDGKTWTILFTSPNGASCLVASGEAWQELEVKFNGPHA</sequence>